<organism evidence="2 3">
    <name type="scientific">Methylobacterium hispanicum</name>
    <dbReference type="NCBI Taxonomy" id="270350"/>
    <lineage>
        <taxon>Bacteria</taxon>
        <taxon>Pseudomonadati</taxon>
        <taxon>Pseudomonadota</taxon>
        <taxon>Alphaproteobacteria</taxon>
        <taxon>Hyphomicrobiales</taxon>
        <taxon>Methylobacteriaceae</taxon>
        <taxon>Methylobacterium</taxon>
    </lineage>
</organism>
<dbReference type="Gene3D" id="3.30.1380.10">
    <property type="match status" value="1"/>
</dbReference>
<dbReference type="EMBL" id="BPQO01000018">
    <property type="protein sequence ID" value="GJD90459.1"/>
    <property type="molecule type" value="Genomic_DNA"/>
</dbReference>
<dbReference type="RefSeq" id="WP_066919913.1">
    <property type="nucleotide sequence ID" value="NZ_BPQO01000018.1"/>
</dbReference>
<gene>
    <name evidence="2" type="ORF">BHAOGJBA_3998</name>
</gene>
<evidence type="ECO:0008006" key="4">
    <source>
        <dbReference type="Google" id="ProtNLM"/>
    </source>
</evidence>
<dbReference type="Proteomes" id="UP001055247">
    <property type="component" value="Unassembled WGS sequence"/>
</dbReference>
<accession>A0AAV4ZQN0</accession>
<dbReference type="InterPro" id="IPR009045">
    <property type="entry name" value="Zn_M74/Hedgehog-like"/>
</dbReference>
<comment type="caution">
    <text evidence="2">The sequence shown here is derived from an EMBL/GenBank/DDBJ whole genome shotgun (WGS) entry which is preliminary data.</text>
</comment>
<protein>
    <recommendedName>
        <fullName evidence="4">Peptidase M15A C-terminal domain-containing protein</fullName>
    </recommendedName>
</protein>
<sequence length="160" mass="17065">MRIRIALACLAALSGLSTAAQARPIHARPATSYVSFQPQVRGLGCLQPRTRAMIARLTARVGPIQITSTCGGRHAHNSQHYRGAAVDFRPRAASVARTLAALRGMPEVGGIGSYPGGLIHADTGPRRLAWHGSARHRVARAHRGYARYAVRRGSSRSGSV</sequence>
<reference evidence="2" key="1">
    <citation type="journal article" date="2016" name="Front. Microbiol.">
        <title>Genome Sequence of the Piezophilic, Mesophilic Sulfate-Reducing Bacterium Desulfovibrio indicus J2T.</title>
        <authorList>
            <person name="Cao J."/>
            <person name="Maignien L."/>
            <person name="Shao Z."/>
            <person name="Alain K."/>
            <person name="Jebbar M."/>
        </authorList>
    </citation>
    <scope>NUCLEOTIDE SEQUENCE</scope>
    <source>
        <strain evidence="2">DSM 16372</strain>
    </source>
</reference>
<proteinExistence type="predicted"/>
<reference evidence="2" key="2">
    <citation type="submission" date="2021-08" db="EMBL/GenBank/DDBJ databases">
        <authorList>
            <person name="Tani A."/>
            <person name="Ola A."/>
            <person name="Ogura Y."/>
            <person name="Katsura K."/>
            <person name="Hayashi T."/>
        </authorList>
    </citation>
    <scope>NUCLEOTIDE SEQUENCE</scope>
    <source>
        <strain evidence="2">DSM 16372</strain>
    </source>
</reference>
<feature type="chain" id="PRO_5043585156" description="Peptidase M15A C-terminal domain-containing protein" evidence="1">
    <location>
        <begin position="23"/>
        <end position="160"/>
    </location>
</feature>
<keyword evidence="3" id="KW-1185">Reference proteome</keyword>
<name>A0AAV4ZQN0_9HYPH</name>
<dbReference type="AlphaFoldDB" id="A0AAV4ZQN0"/>
<evidence type="ECO:0000313" key="3">
    <source>
        <dbReference type="Proteomes" id="UP001055247"/>
    </source>
</evidence>
<evidence type="ECO:0000313" key="2">
    <source>
        <dbReference type="EMBL" id="GJD90459.1"/>
    </source>
</evidence>
<dbReference type="SUPFAM" id="SSF55166">
    <property type="entry name" value="Hedgehog/DD-peptidase"/>
    <property type="match status" value="1"/>
</dbReference>
<feature type="signal peptide" evidence="1">
    <location>
        <begin position="1"/>
        <end position="22"/>
    </location>
</feature>
<evidence type="ECO:0000256" key="1">
    <source>
        <dbReference type="SAM" id="SignalP"/>
    </source>
</evidence>
<keyword evidence="1" id="KW-0732">Signal</keyword>